<keyword evidence="6 8" id="KW-1133">Transmembrane helix</keyword>
<comment type="subcellular location">
    <subcellularLocation>
        <location evidence="1">Cell inner membrane</location>
        <topology evidence="1">Multi-pass membrane protein</topology>
    </subcellularLocation>
</comment>
<reference evidence="9 10" key="1">
    <citation type="submission" date="2022-10" db="EMBL/GenBank/DDBJ databases">
        <title>High-quality genome sequences of two octocoral-associated bacteria, Endozoicomonas euniceicola EF212 and Endozoicomonas gorgoniicola PS125.</title>
        <authorList>
            <person name="Chiou Y.-J."/>
            <person name="Chen Y.-H."/>
        </authorList>
    </citation>
    <scope>NUCLEOTIDE SEQUENCE [LARGE SCALE GENOMIC DNA]</scope>
    <source>
        <strain evidence="9 10">PS125</strain>
    </source>
</reference>
<feature type="transmembrane region" description="Helical" evidence="8">
    <location>
        <begin position="376"/>
        <end position="394"/>
    </location>
</feature>
<evidence type="ECO:0000313" key="10">
    <source>
        <dbReference type="Proteomes" id="UP001209854"/>
    </source>
</evidence>
<keyword evidence="4" id="KW-0997">Cell inner membrane</keyword>
<sequence>MSDQSLESPVGEPDEHLRWTAKDTGWMFSHVGTGIGAGLLYLPINAGIGGFWPLLLMALISGPMVYLTHRTLTRFCLASRQSGNDFSAHVEDTFGSSVAKWLMLVCFLSMFPVLLLYTIGISNVTVSFLVNQLNWAEPSRSLTVFILVVAMVGALLGTEQRLLSLFRRMVLPLTIVLLGIAVYLIPQWRMDYLMQPVSLQKGAETFLLALPVLVFSFYHAPVCSTFARSYRQKNPDLHACIRKTDSIHMRSASILLAIALFFVFSCVMALTPEQLAQAKAENLPTLSILANQPGNRFFSTVTPLIAFVAIMTSFFGFFLGVIELMNGLLSQGFRSFRLGKVVSVGHVHRISLFIIALSCWVAGVGNWSILGIMEAVVAPMMAIIIFFLPIAGLYRVKQLEQYRKPFWDLFALGVGTLVIIGFVISQLL</sequence>
<feature type="transmembrane region" description="Helical" evidence="8">
    <location>
        <begin position="139"/>
        <end position="157"/>
    </location>
</feature>
<dbReference type="Gene3D" id="1.20.1740.10">
    <property type="entry name" value="Amino acid/polyamine transporter I"/>
    <property type="match status" value="1"/>
</dbReference>
<keyword evidence="7 8" id="KW-0472">Membrane</keyword>
<organism evidence="9 10">
    <name type="scientific">Endozoicomonas gorgoniicola</name>
    <dbReference type="NCBI Taxonomy" id="1234144"/>
    <lineage>
        <taxon>Bacteria</taxon>
        <taxon>Pseudomonadati</taxon>
        <taxon>Pseudomonadota</taxon>
        <taxon>Gammaproteobacteria</taxon>
        <taxon>Oceanospirillales</taxon>
        <taxon>Endozoicomonadaceae</taxon>
        <taxon>Endozoicomonas</taxon>
    </lineage>
</organism>
<feature type="transmembrane region" description="Helical" evidence="8">
    <location>
        <begin position="350"/>
        <end position="370"/>
    </location>
</feature>
<proteinExistence type="predicted"/>
<feature type="transmembrane region" description="Helical" evidence="8">
    <location>
        <begin position="406"/>
        <end position="427"/>
    </location>
</feature>
<dbReference type="EMBL" id="JAPFCC010000001">
    <property type="protein sequence ID" value="MCW7554603.1"/>
    <property type="molecule type" value="Genomic_DNA"/>
</dbReference>
<evidence type="ECO:0000256" key="4">
    <source>
        <dbReference type="ARBA" id="ARBA00022519"/>
    </source>
</evidence>
<feature type="transmembrane region" description="Helical" evidence="8">
    <location>
        <begin position="169"/>
        <end position="186"/>
    </location>
</feature>
<keyword evidence="3" id="KW-1003">Cell membrane</keyword>
<feature type="transmembrane region" description="Helical" evidence="8">
    <location>
        <begin position="206"/>
        <end position="230"/>
    </location>
</feature>
<keyword evidence="2" id="KW-0813">Transport</keyword>
<gene>
    <name evidence="9" type="ORF">NX722_18665</name>
</gene>
<dbReference type="PANTHER" id="PTHR35334">
    <property type="entry name" value="SERINE TRANSPORTER"/>
    <property type="match status" value="1"/>
</dbReference>
<evidence type="ECO:0000256" key="6">
    <source>
        <dbReference type="ARBA" id="ARBA00022989"/>
    </source>
</evidence>
<accession>A0ABT3MYY6</accession>
<name>A0ABT3MYY6_9GAMM</name>
<feature type="transmembrane region" description="Helical" evidence="8">
    <location>
        <begin position="304"/>
        <end position="329"/>
    </location>
</feature>
<feature type="transmembrane region" description="Helical" evidence="8">
    <location>
        <begin position="101"/>
        <end position="119"/>
    </location>
</feature>
<dbReference type="RefSeq" id="WP_262564353.1">
    <property type="nucleotide sequence ID" value="NZ_JAPFCC010000001.1"/>
</dbReference>
<evidence type="ECO:0000256" key="1">
    <source>
        <dbReference type="ARBA" id="ARBA00004429"/>
    </source>
</evidence>
<dbReference type="InterPro" id="IPR018227">
    <property type="entry name" value="Amino_acid_transport_2"/>
</dbReference>
<evidence type="ECO:0000256" key="3">
    <source>
        <dbReference type="ARBA" id="ARBA00022475"/>
    </source>
</evidence>
<keyword evidence="5 8" id="KW-0812">Transmembrane</keyword>
<protein>
    <submittedName>
        <fullName evidence="9">Serine transporter</fullName>
    </submittedName>
</protein>
<evidence type="ECO:0000313" key="9">
    <source>
        <dbReference type="EMBL" id="MCW7554603.1"/>
    </source>
</evidence>
<keyword evidence="10" id="KW-1185">Reference proteome</keyword>
<evidence type="ECO:0000256" key="7">
    <source>
        <dbReference type="ARBA" id="ARBA00023136"/>
    </source>
</evidence>
<feature type="transmembrane region" description="Helical" evidence="8">
    <location>
        <begin position="251"/>
        <end position="270"/>
    </location>
</feature>
<dbReference type="PANTHER" id="PTHR35334:SF2">
    <property type="entry name" value="SERINE TRANSPORTER SDAC"/>
    <property type="match status" value="1"/>
</dbReference>
<evidence type="ECO:0000256" key="2">
    <source>
        <dbReference type="ARBA" id="ARBA00022448"/>
    </source>
</evidence>
<evidence type="ECO:0000256" key="5">
    <source>
        <dbReference type="ARBA" id="ARBA00022692"/>
    </source>
</evidence>
<dbReference type="Pfam" id="PF03222">
    <property type="entry name" value="Trp_Tyr_perm"/>
    <property type="match status" value="1"/>
</dbReference>
<comment type="caution">
    <text evidence="9">The sequence shown here is derived from an EMBL/GenBank/DDBJ whole genome shotgun (WGS) entry which is preliminary data.</text>
</comment>
<dbReference type="Proteomes" id="UP001209854">
    <property type="component" value="Unassembled WGS sequence"/>
</dbReference>
<evidence type="ECO:0000256" key="8">
    <source>
        <dbReference type="SAM" id="Phobius"/>
    </source>
</evidence>